<dbReference type="STRING" id="1194083.BN12_1940004"/>
<dbReference type="Gene3D" id="1.20.120.520">
    <property type="entry name" value="nmb1532 protein domain like"/>
    <property type="match status" value="1"/>
</dbReference>
<evidence type="ECO:0000259" key="1">
    <source>
        <dbReference type="Pfam" id="PF01814"/>
    </source>
</evidence>
<dbReference type="OrthoDB" id="3381279at2"/>
<dbReference type="RefSeq" id="WP_048554380.1">
    <property type="nucleotide sequence ID" value="NZ_HF570958.1"/>
</dbReference>
<sequence>MCSYCGCRAITPIGDLTAEHVTIQNLCGEVRRAVSAGDHATAAARLSELADVVHEHDAVEEQSIYPAMGRIPEFGDKVGTLFDEHDELDAVIDEALATVASDGPAAVRWDALLAVFEVLLEHIQHEENGLFPAAAIALDTPDWEHAMRVREEYHRIHPDAPGPQHTDAL</sequence>
<evidence type="ECO:0000313" key="3">
    <source>
        <dbReference type="Proteomes" id="UP000035721"/>
    </source>
</evidence>
<gene>
    <name evidence="2" type="ORF">BN12_1940004</name>
</gene>
<protein>
    <submittedName>
        <fullName evidence="2">Putative Hemerythrin HHE cation binding domain protein</fullName>
    </submittedName>
</protein>
<keyword evidence="3" id="KW-1185">Reference proteome</keyword>
<accession>A0A077LUE1</accession>
<proteinExistence type="predicted"/>
<evidence type="ECO:0000313" key="2">
    <source>
        <dbReference type="EMBL" id="CCH77423.1"/>
    </source>
</evidence>
<dbReference type="CDD" id="cd12108">
    <property type="entry name" value="Hr-like"/>
    <property type="match status" value="1"/>
</dbReference>
<dbReference type="Pfam" id="PF01814">
    <property type="entry name" value="Hemerythrin"/>
    <property type="match status" value="1"/>
</dbReference>
<feature type="domain" description="Hemerythrin-like" evidence="1">
    <location>
        <begin position="11"/>
        <end position="134"/>
    </location>
</feature>
<organism evidence="2 3">
    <name type="scientific">Nostocoides japonicum T1-X7</name>
    <dbReference type="NCBI Taxonomy" id="1194083"/>
    <lineage>
        <taxon>Bacteria</taxon>
        <taxon>Bacillati</taxon>
        <taxon>Actinomycetota</taxon>
        <taxon>Actinomycetes</taxon>
        <taxon>Micrococcales</taxon>
        <taxon>Intrasporangiaceae</taxon>
        <taxon>Nostocoides</taxon>
    </lineage>
</organism>
<dbReference type="InterPro" id="IPR012312">
    <property type="entry name" value="Hemerythrin-like"/>
</dbReference>
<reference evidence="2 3" key="1">
    <citation type="journal article" date="2013" name="ISME J.">
        <title>A metabolic model for members of the genus Tetrasphaera involved in enhanced biological phosphorus removal.</title>
        <authorList>
            <person name="Kristiansen R."/>
            <person name="Nguyen H.T.T."/>
            <person name="Saunders A.M."/>
            <person name="Nielsen J.L."/>
            <person name="Wimmer R."/>
            <person name="Le V.Q."/>
            <person name="McIlroy S.J."/>
            <person name="Petrovski S."/>
            <person name="Seviour R.J."/>
            <person name="Calteau A."/>
            <person name="Nielsen K.L."/>
            <person name="Nielsen P.H."/>
        </authorList>
    </citation>
    <scope>NUCLEOTIDE SEQUENCE [LARGE SCALE GENOMIC DNA]</scope>
    <source>
        <strain evidence="2 3">T1-X7</strain>
    </source>
</reference>
<name>A0A077LUE1_9MICO</name>
<dbReference type="EMBL" id="CAJB01000106">
    <property type="protein sequence ID" value="CCH77423.1"/>
    <property type="molecule type" value="Genomic_DNA"/>
</dbReference>
<dbReference type="Proteomes" id="UP000035721">
    <property type="component" value="Unassembled WGS sequence"/>
</dbReference>
<comment type="caution">
    <text evidence="2">The sequence shown here is derived from an EMBL/GenBank/DDBJ whole genome shotgun (WGS) entry which is preliminary data.</text>
</comment>
<dbReference type="AlphaFoldDB" id="A0A077LUE1"/>